<comment type="caution">
    <text evidence="4">The sequence shown here is derived from an EMBL/GenBank/DDBJ whole genome shotgun (WGS) entry which is preliminary data.</text>
</comment>
<evidence type="ECO:0000313" key="4">
    <source>
        <dbReference type="EMBL" id="KKN13717.1"/>
    </source>
</evidence>
<sequence>MKEQIADGLTAMSMLTVRAPARLHLGFLDLNADIGRKFGSIGLAIKSHSTSISVTAGEQFAITLHKPNESLKAKLIQLIDVFYGTVGCHIPNAQRSLNIIVDSHITQHSGLGSGTQLALTISTALAKYHCIEISTPELAAKMGRGKRSGIGIATFDRGGFIIDGGVKPKQTVPPVLFTRDFPEHWHIVLICSDNFQGVHGKAETSAFNDLPLFPIDSAREINHITLMQLLPALVEEDIDSFGDAITQIQALIGDHFASAQGGRYSSEAVANCLLESQRLGHKGIAQSSWGPTGCVFVDSEAKADKLIEQLTSHVSDILPATERPTFIKTTANNTGALIETFV</sequence>
<dbReference type="InterPro" id="IPR020568">
    <property type="entry name" value="Ribosomal_Su5_D2-typ_SF"/>
</dbReference>
<dbReference type="InterPro" id="IPR014721">
    <property type="entry name" value="Ribsml_uS5_D2-typ_fold_subgr"/>
</dbReference>
<organism evidence="4">
    <name type="scientific">marine sediment metagenome</name>
    <dbReference type="NCBI Taxonomy" id="412755"/>
    <lineage>
        <taxon>unclassified sequences</taxon>
        <taxon>metagenomes</taxon>
        <taxon>ecological metagenomes</taxon>
    </lineage>
</organism>
<dbReference type="NCBIfam" id="TIGR00144">
    <property type="entry name" value="beta_RFAP_syn"/>
    <property type="match status" value="1"/>
</dbReference>
<feature type="domain" description="GHMP kinase N-terminal" evidence="2">
    <location>
        <begin position="95"/>
        <end position="151"/>
    </location>
</feature>
<dbReference type="EMBL" id="LAZR01003892">
    <property type="protein sequence ID" value="KKN13717.1"/>
    <property type="molecule type" value="Genomic_DNA"/>
</dbReference>
<evidence type="ECO:0000256" key="1">
    <source>
        <dbReference type="ARBA" id="ARBA00022679"/>
    </source>
</evidence>
<accession>A0A0F9NNS4</accession>
<protein>
    <recommendedName>
        <fullName evidence="5">GHMP kinase C-terminal domain-containing protein</fullName>
    </recommendedName>
</protein>
<name>A0A0F9NNS4_9ZZZZ</name>
<evidence type="ECO:0000259" key="2">
    <source>
        <dbReference type="Pfam" id="PF00288"/>
    </source>
</evidence>
<dbReference type="GO" id="GO:0005524">
    <property type="term" value="F:ATP binding"/>
    <property type="evidence" value="ECO:0007669"/>
    <property type="project" value="InterPro"/>
</dbReference>
<dbReference type="Pfam" id="PF00288">
    <property type="entry name" value="GHMP_kinases_N"/>
    <property type="match status" value="1"/>
</dbReference>
<proteinExistence type="predicted"/>
<dbReference type="SUPFAM" id="SSF54211">
    <property type="entry name" value="Ribosomal protein S5 domain 2-like"/>
    <property type="match status" value="1"/>
</dbReference>
<reference evidence="4" key="1">
    <citation type="journal article" date="2015" name="Nature">
        <title>Complex archaea that bridge the gap between prokaryotes and eukaryotes.</title>
        <authorList>
            <person name="Spang A."/>
            <person name="Saw J.H."/>
            <person name="Jorgensen S.L."/>
            <person name="Zaremba-Niedzwiedzka K."/>
            <person name="Martijn J."/>
            <person name="Lind A.E."/>
            <person name="van Eijk R."/>
            <person name="Schleper C."/>
            <person name="Guy L."/>
            <person name="Ettema T.J."/>
        </authorList>
    </citation>
    <scope>NUCLEOTIDE SEQUENCE</scope>
</reference>
<dbReference type="GO" id="GO:0016740">
    <property type="term" value="F:transferase activity"/>
    <property type="evidence" value="ECO:0007669"/>
    <property type="project" value="UniProtKB-KW"/>
</dbReference>
<dbReference type="InterPro" id="IPR006204">
    <property type="entry name" value="GHMP_kinase_N_dom"/>
</dbReference>
<dbReference type="InterPro" id="IPR013750">
    <property type="entry name" value="GHMP_kinase_C_dom"/>
</dbReference>
<dbReference type="Gene3D" id="3.30.230.10">
    <property type="match status" value="1"/>
</dbReference>
<dbReference type="InterPro" id="IPR004422">
    <property type="entry name" value="RFAP_synthase"/>
</dbReference>
<gene>
    <name evidence="4" type="ORF">LCGC14_1003550</name>
</gene>
<keyword evidence="1" id="KW-0808">Transferase</keyword>
<dbReference type="AlphaFoldDB" id="A0A0F9NNS4"/>
<dbReference type="Pfam" id="PF08544">
    <property type="entry name" value="GHMP_kinases_C"/>
    <property type="match status" value="1"/>
</dbReference>
<dbReference type="PANTHER" id="PTHR20861:SF6">
    <property type="entry name" value="BETA-RIBOFURANOSYLPHENOL 5'-PHOSPHATE SYNTHASE"/>
    <property type="match status" value="1"/>
</dbReference>
<dbReference type="PANTHER" id="PTHR20861">
    <property type="entry name" value="HOMOSERINE/4-DIPHOSPHOCYTIDYL-2-C-METHYL-D-ERYTHRITOL KINASE"/>
    <property type="match status" value="1"/>
</dbReference>
<dbReference type="PIRSF" id="PIRSF004884">
    <property type="entry name" value="Sugar_kin_arch"/>
    <property type="match status" value="1"/>
</dbReference>
<feature type="domain" description="GHMP kinase C-terminal" evidence="3">
    <location>
        <begin position="229"/>
        <end position="314"/>
    </location>
</feature>
<evidence type="ECO:0000259" key="3">
    <source>
        <dbReference type="Pfam" id="PF08544"/>
    </source>
</evidence>
<evidence type="ECO:0008006" key="5">
    <source>
        <dbReference type="Google" id="ProtNLM"/>
    </source>
</evidence>